<proteinExistence type="predicted"/>
<dbReference type="AlphaFoldDB" id="A0A3M8T8S5"/>
<accession>A0A3M8T8S5</accession>
<dbReference type="RefSeq" id="WP_021783294.1">
    <property type="nucleotide sequence ID" value="NZ_RJAI01000033.1"/>
</dbReference>
<evidence type="ECO:0000313" key="1">
    <source>
        <dbReference type="EMBL" id="RNF87944.1"/>
    </source>
</evidence>
<gene>
    <name evidence="1" type="ORF">EFK07_14385</name>
</gene>
<dbReference type="Proteomes" id="UP000278162">
    <property type="component" value="Unassembled WGS sequence"/>
</dbReference>
<evidence type="ECO:0000313" key="2">
    <source>
        <dbReference type="Proteomes" id="UP000278162"/>
    </source>
</evidence>
<name>A0A3M8T8S5_PSEPU</name>
<sequence length="111" mass="12580">MQGKDWTQQIKALDLDLGPDFAGWQRFANALQLAALDYDFKLTLVKPMDGYLRIEEPFAPLHIQTLAMAVEYVTDAICQRCGKPGPQRLVSARRVWKLCARCQTALAVRNE</sequence>
<organism evidence="1 2">
    <name type="scientific">Pseudomonas putida</name>
    <name type="common">Arthrobacter siderocapsulatus</name>
    <dbReference type="NCBI Taxonomy" id="303"/>
    <lineage>
        <taxon>Bacteria</taxon>
        <taxon>Pseudomonadati</taxon>
        <taxon>Pseudomonadota</taxon>
        <taxon>Gammaproteobacteria</taxon>
        <taxon>Pseudomonadales</taxon>
        <taxon>Pseudomonadaceae</taxon>
        <taxon>Pseudomonas</taxon>
    </lineage>
</organism>
<comment type="caution">
    <text evidence="1">The sequence shown here is derived from an EMBL/GenBank/DDBJ whole genome shotgun (WGS) entry which is preliminary data.</text>
</comment>
<protein>
    <submittedName>
        <fullName evidence="1">Uncharacterized protein</fullName>
    </submittedName>
</protein>
<dbReference type="EMBL" id="RJAI01000033">
    <property type="protein sequence ID" value="RNF87944.1"/>
    <property type="molecule type" value="Genomic_DNA"/>
</dbReference>
<reference evidence="1 2" key="1">
    <citation type="submission" date="2018-10" db="EMBL/GenBank/DDBJ databases">
        <title>An outbreak of IMP-63 producing strain in France.</title>
        <authorList>
            <person name="Bour M."/>
            <person name="Liapis E."/>
            <person name="Plesiat P."/>
        </authorList>
    </citation>
    <scope>NUCLEOTIDE SEQUENCE [LARGE SCALE GENOMIC DNA]</scope>
    <source>
        <strain evidence="1 2">12917</strain>
    </source>
</reference>